<reference evidence="2" key="1">
    <citation type="submission" date="2021-01" db="EMBL/GenBank/DDBJ databases">
        <title>Phytophthora aleatoria, a newly-described species from Pinus radiata is distinct from Phytophthora cactorum isolates based on comparative genomics.</title>
        <authorList>
            <person name="Mcdougal R."/>
            <person name="Panda P."/>
            <person name="Williams N."/>
            <person name="Studholme D.J."/>
        </authorList>
    </citation>
    <scope>NUCLEOTIDE SEQUENCE</scope>
    <source>
        <strain evidence="2">NZFS 4037</strain>
    </source>
</reference>
<dbReference type="PANTHER" id="PTHR35796">
    <property type="entry name" value="HYPOTHETICAL CYTOSOLIC PROTEIN"/>
    <property type="match status" value="1"/>
</dbReference>
<protein>
    <recommendedName>
        <fullName evidence="4">M96 mating-specific protein family</fullName>
    </recommendedName>
</protein>
<proteinExistence type="predicted"/>
<gene>
    <name evidence="2" type="ORF">JG688_00010930</name>
</gene>
<organism evidence="2 3">
    <name type="scientific">Phytophthora aleatoria</name>
    <dbReference type="NCBI Taxonomy" id="2496075"/>
    <lineage>
        <taxon>Eukaryota</taxon>
        <taxon>Sar</taxon>
        <taxon>Stramenopiles</taxon>
        <taxon>Oomycota</taxon>
        <taxon>Peronosporomycetes</taxon>
        <taxon>Peronosporales</taxon>
        <taxon>Peronosporaceae</taxon>
        <taxon>Phytophthora</taxon>
    </lineage>
</organism>
<feature type="compositionally biased region" description="Low complexity" evidence="1">
    <location>
        <begin position="165"/>
        <end position="177"/>
    </location>
</feature>
<sequence>MNSLMKTGWSSNHFAFTQSHEDGNEWLHWLNLKLIRHQNDHPQRDSYMFLGYSILLAAAKLAAVAMQDDDSKTLEEALSFLADCEASTEWLLGADAALDLEDLGLDDHSGDLDTDLELPTLTAQPIPELETTPHQQASSCGPPTLESTLALSSCSSISSFSMGSPTSFTSSPTLQPLNPKGKKTKQPRKYSNRARDARREELVYLRQKVKDLQLQLDKLRSTHKPQTVSAQFSSVAAPPTAVELKDARAKSKLAAMRVAKLSTGTPSATFSSVAAPIASTASPAHLAAVWGDMAQRQALERQKAERENVRLKLVLEKQIKVAKSLERILRKRQNERVLDGPNKRIRRVSPVPGPNAARDDCADFDMLLSGIEKSRQELDAVFEANGLGRMETAHRTAKIEHDATRGMVMEIYANNVMPFDMPTTGKAVWRHFAHSMDHMPHRTYYEKQPLHIEASDDTVVERYGLEMTDGHTNGDFHVKHIIRRYVEQGRIIVVWRTITDTVEFSAEPTPGIRFLEKGYIVIKPPATGQEDCTLMQTCYIIRPEFRNRNGLDQSRKVGALTDFVLSSVTGSISASHQMIENVLLSGALKKHL</sequence>
<feature type="region of interest" description="Disordered" evidence="1">
    <location>
        <begin position="165"/>
        <end position="197"/>
    </location>
</feature>
<dbReference type="EMBL" id="JAENGY010000724">
    <property type="protein sequence ID" value="KAG6957536.1"/>
    <property type="molecule type" value="Genomic_DNA"/>
</dbReference>
<evidence type="ECO:0000313" key="3">
    <source>
        <dbReference type="Proteomes" id="UP000709295"/>
    </source>
</evidence>
<dbReference type="AlphaFoldDB" id="A0A8J5J158"/>
<dbReference type="Proteomes" id="UP000709295">
    <property type="component" value="Unassembled WGS sequence"/>
</dbReference>
<name>A0A8J5J158_9STRA</name>
<evidence type="ECO:0000256" key="1">
    <source>
        <dbReference type="SAM" id="MobiDB-lite"/>
    </source>
</evidence>
<evidence type="ECO:0000313" key="2">
    <source>
        <dbReference type="EMBL" id="KAG6957536.1"/>
    </source>
</evidence>
<keyword evidence="3" id="KW-1185">Reference proteome</keyword>
<dbReference type="PANTHER" id="PTHR35796:SF3">
    <property type="entry name" value="BHLH DOMAIN-CONTAINING PROTEIN"/>
    <property type="match status" value="1"/>
</dbReference>
<evidence type="ECO:0008006" key="4">
    <source>
        <dbReference type="Google" id="ProtNLM"/>
    </source>
</evidence>
<comment type="caution">
    <text evidence="2">The sequence shown here is derived from an EMBL/GenBank/DDBJ whole genome shotgun (WGS) entry which is preliminary data.</text>
</comment>
<accession>A0A8J5J158</accession>
<feature type="compositionally biased region" description="Basic residues" evidence="1">
    <location>
        <begin position="180"/>
        <end position="192"/>
    </location>
</feature>